<evidence type="ECO:0000313" key="2">
    <source>
        <dbReference type="Proteomes" id="UP001348369"/>
    </source>
</evidence>
<proteinExistence type="predicted"/>
<keyword evidence="2" id="KW-1185">Reference proteome</keyword>
<gene>
    <name evidence="1" type="ORF">OG835_34195</name>
</gene>
<name>A0ACD4ZSY8_9ACTN</name>
<reference evidence="1" key="1">
    <citation type="submission" date="2022-10" db="EMBL/GenBank/DDBJ databases">
        <title>The complete genomes of actinobacterial strains from the NBC collection.</title>
        <authorList>
            <person name="Joergensen T.S."/>
            <person name="Alvarez Arevalo M."/>
            <person name="Sterndorff E.B."/>
            <person name="Faurdal D."/>
            <person name="Vuksanovic O."/>
            <person name="Mourched A.-S."/>
            <person name="Charusanti P."/>
            <person name="Shaw S."/>
            <person name="Blin K."/>
            <person name="Weber T."/>
        </authorList>
    </citation>
    <scope>NUCLEOTIDE SEQUENCE</scope>
    <source>
        <strain evidence="1">NBC 01771</strain>
    </source>
</reference>
<organism evidence="1 2">
    <name type="scientific">Streptomyces scopuliridis</name>
    <dbReference type="NCBI Taxonomy" id="452529"/>
    <lineage>
        <taxon>Bacteria</taxon>
        <taxon>Bacillati</taxon>
        <taxon>Actinomycetota</taxon>
        <taxon>Actinomycetes</taxon>
        <taxon>Kitasatosporales</taxon>
        <taxon>Streptomycetaceae</taxon>
        <taxon>Streptomyces</taxon>
    </lineage>
</organism>
<evidence type="ECO:0000313" key="1">
    <source>
        <dbReference type="EMBL" id="WSC01565.1"/>
    </source>
</evidence>
<dbReference type="Proteomes" id="UP001348369">
    <property type="component" value="Chromosome"/>
</dbReference>
<protein>
    <submittedName>
        <fullName evidence="1">DUF317 domain-containing protein</fullName>
    </submittedName>
</protein>
<sequence length="265" mass="28481">MTHDHDKATADGSVHISPRYLAASWPTQHQAHIAAFGTARDWLCRMSAFTLTVTSACGRITMHHDQRAEGRGPHLVITARTSPGAPERWRADIAGNTPVEFLAALATTIADRLEADPDHLIYGIGPAPDLIDLKVDAYRWDHIEDHGLAGFRSRDGHAFMIGRPDCSPAAPLLGDESLVWHIGAVTDEHGALWAISFTHPTPPVVVNSVLSQTLSPEPVTRPATQTISASLAPLVTVRAAQPRSGHGHPPPPDGPPHRPGTPRGR</sequence>
<dbReference type="EMBL" id="CP109109">
    <property type="protein sequence ID" value="WSC01565.1"/>
    <property type="molecule type" value="Genomic_DNA"/>
</dbReference>
<accession>A0ACD4ZSY8</accession>